<dbReference type="GO" id="GO:0008168">
    <property type="term" value="F:methyltransferase activity"/>
    <property type="evidence" value="ECO:0007669"/>
    <property type="project" value="UniProtKB-KW"/>
</dbReference>
<dbReference type="Gene3D" id="3.10.180.10">
    <property type="entry name" value="2,3-Dihydroxybiphenyl 1,2-Dioxygenase, domain 1"/>
    <property type="match status" value="1"/>
</dbReference>
<dbReference type="OrthoDB" id="5293819at2"/>
<keyword evidence="3" id="KW-1185">Reference proteome</keyword>
<dbReference type="SUPFAM" id="SSF54593">
    <property type="entry name" value="Glyoxalase/Bleomycin resistance protein/Dihydroxybiphenyl dioxygenase"/>
    <property type="match status" value="1"/>
</dbReference>
<keyword evidence="2" id="KW-0489">Methyltransferase</keyword>
<dbReference type="Pfam" id="PF06983">
    <property type="entry name" value="3-dmu-9_3-mt"/>
    <property type="match status" value="1"/>
</dbReference>
<dbReference type="EMBL" id="JACHHO010000001">
    <property type="protein sequence ID" value="MBB5202958.1"/>
    <property type="molecule type" value="Genomic_DNA"/>
</dbReference>
<dbReference type="Proteomes" id="UP000554837">
    <property type="component" value="Unassembled WGS sequence"/>
</dbReference>
<dbReference type="CDD" id="cd06588">
    <property type="entry name" value="PhnB_like"/>
    <property type="match status" value="1"/>
</dbReference>
<proteinExistence type="predicted"/>
<gene>
    <name evidence="2" type="ORF">HNQ51_000251</name>
</gene>
<dbReference type="PANTHER" id="PTHR33990:SF2">
    <property type="entry name" value="PHNB-LIKE DOMAIN-CONTAINING PROTEIN"/>
    <property type="match status" value="1"/>
</dbReference>
<organism evidence="2 3">
    <name type="scientific">Inhella inkyongensis</name>
    <dbReference type="NCBI Taxonomy" id="392593"/>
    <lineage>
        <taxon>Bacteria</taxon>
        <taxon>Pseudomonadati</taxon>
        <taxon>Pseudomonadota</taxon>
        <taxon>Betaproteobacteria</taxon>
        <taxon>Burkholderiales</taxon>
        <taxon>Sphaerotilaceae</taxon>
        <taxon>Inhella</taxon>
    </lineage>
</organism>
<evidence type="ECO:0000259" key="1">
    <source>
        <dbReference type="Pfam" id="PF06983"/>
    </source>
</evidence>
<dbReference type="AlphaFoldDB" id="A0A840S0N9"/>
<dbReference type="RefSeq" id="WP_138857953.1">
    <property type="nucleotide sequence ID" value="NZ_CP040709.1"/>
</dbReference>
<feature type="domain" description="PhnB-like" evidence="1">
    <location>
        <begin position="4"/>
        <end position="119"/>
    </location>
</feature>
<dbReference type="InterPro" id="IPR009725">
    <property type="entry name" value="3_dmu_93_MTrfase"/>
</dbReference>
<accession>A0A840S0N9</accession>
<evidence type="ECO:0000313" key="2">
    <source>
        <dbReference type="EMBL" id="MBB5202958.1"/>
    </source>
</evidence>
<comment type="caution">
    <text evidence="2">The sequence shown here is derived from an EMBL/GenBank/DDBJ whole genome shotgun (WGS) entry which is preliminary data.</text>
</comment>
<dbReference type="InterPro" id="IPR028973">
    <property type="entry name" value="PhnB-like"/>
</dbReference>
<protein>
    <submittedName>
        <fullName evidence="2">Putative 3-demethylubiquinone-9 3-methyltransferase (Glyoxalase superfamily)</fullName>
    </submittedName>
</protein>
<keyword evidence="2" id="KW-0830">Ubiquinone</keyword>
<name>A0A840S0N9_9BURK</name>
<dbReference type="GO" id="GO:0032259">
    <property type="term" value="P:methylation"/>
    <property type="evidence" value="ECO:0007669"/>
    <property type="project" value="UniProtKB-KW"/>
</dbReference>
<evidence type="ECO:0000313" key="3">
    <source>
        <dbReference type="Proteomes" id="UP000554837"/>
    </source>
</evidence>
<dbReference type="PIRSF" id="PIRSF021700">
    <property type="entry name" value="3_dmu_93_MTrfase"/>
    <property type="match status" value="1"/>
</dbReference>
<reference evidence="2 3" key="1">
    <citation type="submission" date="2020-08" db="EMBL/GenBank/DDBJ databases">
        <title>Genomic Encyclopedia of Type Strains, Phase IV (KMG-IV): sequencing the most valuable type-strain genomes for metagenomic binning, comparative biology and taxonomic classification.</title>
        <authorList>
            <person name="Goeker M."/>
        </authorList>
    </citation>
    <scope>NUCLEOTIDE SEQUENCE [LARGE SCALE GENOMIC DNA]</scope>
    <source>
        <strain evidence="2 3">DSM 23958</strain>
    </source>
</reference>
<sequence length="158" mass="17558">MTPRITPYLWFETQAEEAAAFYCSLFPNSRITHRADYPETSPFPERVGQCLMVQFELDGQAFAAFNGGAPMPFTHAISLMVDCESQAELDALYARLTEGGQAEACGWLRDRYGLSWQLVPRRVMQLLQTPSTHAQAFGALMTMEKIDLAAVEAACNPS</sequence>
<keyword evidence="2" id="KW-0808">Transferase</keyword>
<dbReference type="PANTHER" id="PTHR33990">
    <property type="entry name" value="PROTEIN YJDN-RELATED"/>
    <property type="match status" value="1"/>
</dbReference>
<dbReference type="InterPro" id="IPR029068">
    <property type="entry name" value="Glyas_Bleomycin-R_OHBP_Dase"/>
</dbReference>